<dbReference type="AlphaFoldDB" id="A0A2P2QX23"/>
<organism evidence="1">
    <name type="scientific">Rhizophora mucronata</name>
    <name type="common">Asiatic mangrove</name>
    <dbReference type="NCBI Taxonomy" id="61149"/>
    <lineage>
        <taxon>Eukaryota</taxon>
        <taxon>Viridiplantae</taxon>
        <taxon>Streptophyta</taxon>
        <taxon>Embryophyta</taxon>
        <taxon>Tracheophyta</taxon>
        <taxon>Spermatophyta</taxon>
        <taxon>Magnoliopsida</taxon>
        <taxon>eudicotyledons</taxon>
        <taxon>Gunneridae</taxon>
        <taxon>Pentapetalae</taxon>
        <taxon>rosids</taxon>
        <taxon>fabids</taxon>
        <taxon>Malpighiales</taxon>
        <taxon>Rhizophoraceae</taxon>
        <taxon>Rhizophora</taxon>
    </lineage>
</organism>
<dbReference type="EMBL" id="GGEC01091076">
    <property type="protein sequence ID" value="MBX71560.1"/>
    <property type="molecule type" value="Transcribed_RNA"/>
</dbReference>
<evidence type="ECO:0000313" key="1">
    <source>
        <dbReference type="EMBL" id="MBX71560.1"/>
    </source>
</evidence>
<reference evidence="1" key="1">
    <citation type="submission" date="2018-02" db="EMBL/GenBank/DDBJ databases">
        <title>Rhizophora mucronata_Transcriptome.</title>
        <authorList>
            <person name="Meera S.P."/>
            <person name="Sreeshan A."/>
            <person name="Augustine A."/>
        </authorList>
    </citation>
    <scope>NUCLEOTIDE SEQUENCE</scope>
    <source>
        <tissue evidence="1">Leaf</tissue>
    </source>
</reference>
<protein>
    <submittedName>
        <fullName evidence="1">Uncharacterized protein</fullName>
    </submittedName>
</protein>
<name>A0A2P2QX23_RHIMU</name>
<sequence>MHLSVLSTFKALVDQNFSPPYRHFPLFFILFLSDFYMALERGHLLAGFPKKVNSCLNCSIFLVGLIPHWLSNEKLLGNATIVLIKRELTG</sequence>
<accession>A0A2P2QX23</accession>
<proteinExistence type="predicted"/>